<feature type="domain" description="Aldehyde dehydrogenase" evidence="8">
    <location>
        <begin position="78"/>
        <end position="548"/>
    </location>
</feature>
<dbReference type="HOGENOM" id="CLU_005391_1_0_1"/>
<dbReference type="FunFam" id="3.40.309.10:FF:000024">
    <property type="entry name" value="Betaine aldehyde dehydrogenase"/>
    <property type="match status" value="1"/>
</dbReference>
<dbReference type="STRING" id="1072389.K1X142"/>
<comment type="catalytic activity">
    <reaction evidence="4">
        <text>an aldehyde + NAD(+) + H2O = a carboxylate + NADH + 2 H(+)</text>
        <dbReference type="Rhea" id="RHEA:16185"/>
        <dbReference type="ChEBI" id="CHEBI:15377"/>
        <dbReference type="ChEBI" id="CHEBI:15378"/>
        <dbReference type="ChEBI" id="CHEBI:17478"/>
        <dbReference type="ChEBI" id="CHEBI:29067"/>
        <dbReference type="ChEBI" id="CHEBI:57540"/>
        <dbReference type="ChEBI" id="CHEBI:57945"/>
        <dbReference type="EC" id="1.2.1.3"/>
    </reaction>
</comment>
<evidence type="ECO:0000256" key="6">
    <source>
        <dbReference type="RuleBase" id="RU003345"/>
    </source>
</evidence>
<dbReference type="PROSITE" id="PS00070">
    <property type="entry name" value="ALDEHYDE_DEHYDR_CYS"/>
    <property type="match status" value="1"/>
</dbReference>
<comment type="similarity">
    <text evidence="1 6">Belongs to the aldehyde dehydrogenase family.</text>
</comment>
<dbReference type="GO" id="GO:0004029">
    <property type="term" value="F:aldehyde dehydrogenase (NAD+) activity"/>
    <property type="evidence" value="ECO:0007669"/>
    <property type="project" value="UniProtKB-EC"/>
</dbReference>
<dbReference type="AlphaFoldDB" id="K1X142"/>
<evidence type="ECO:0000256" key="3">
    <source>
        <dbReference type="ARBA" id="ARBA00024226"/>
    </source>
</evidence>
<dbReference type="SUPFAM" id="SSF53720">
    <property type="entry name" value="ALDH-like"/>
    <property type="match status" value="1"/>
</dbReference>
<dbReference type="FunFam" id="3.40.605.10:FF:000014">
    <property type="entry name" value="aldehyde dehydrogenase 22A1"/>
    <property type="match status" value="1"/>
</dbReference>
<dbReference type="InterPro" id="IPR016162">
    <property type="entry name" value="Ald_DH_N"/>
</dbReference>
<evidence type="ECO:0000256" key="7">
    <source>
        <dbReference type="SAM" id="Phobius"/>
    </source>
</evidence>
<evidence type="ECO:0000256" key="2">
    <source>
        <dbReference type="ARBA" id="ARBA00023002"/>
    </source>
</evidence>
<keyword evidence="10" id="KW-1185">Reference proteome</keyword>
<dbReference type="EMBL" id="JH921445">
    <property type="protein sequence ID" value="EKD14573.1"/>
    <property type="molecule type" value="Genomic_DNA"/>
</dbReference>
<name>K1X142_MARBU</name>
<dbReference type="InterPro" id="IPR029510">
    <property type="entry name" value="Ald_DH_CS_GLU"/>
</dbReference>
<dbReference type="Gene3D" id="3.40.605.10">
    <property type="entry name" value="Aldehyde Dehydrogenase, Chain A, domain 1"/>
    <property type="match status" value="1"/>
</dbReference>
<dbReference type="PROSITE" id="PS00687">
    <property type="entry name" value="ALDEHYDE_DEHYDR_GLU"/>
    <property type="match status" value="1"/>
</dbReference>
<keyword evidence="2 6" id="KW-0560">Oxidoreductase</keyword>
<dbReference type="PANTHER" id="PTHR11699">
    <property type="entry name" value="ALDEHYDE DEHYDROGENASE-RELATED"/>
    <property type="match status" value="1"/>
</dbReference>
<evidence type="ECO:0000313" key="10">
    <source>
        <dbReference type="Proteomes" id="UP000006753"/>
    </source>
</evidence>
<dbReference type="Pfam" id="PF00171">
    <property type="entry name" value="Aldedh"/>
    <property type="match status" value="1"/>
</dbReference>
<dbReference type="InterPro" id="IPR016160">
    <property type="entry name" value="Ald_DH_CS_CYS"/>
</dbReference>
<dbReference type="EC" id="1.2.1.3" evidence="3"/>
<feature type="transmembrane region" description="Helical" evidence="7">
    <location>
        <begin position="22"/>
        <end position="43"/>
    </location>
</feature>
<evidence type="ECO:0000259" key="8">
    <source>
        <dbReference type="Pfam" id="PF00171"/>
    </source>
</evidence>
<dbReference type="Gene3D" id="3.40.309.10">
    <property type="entry name" value="Aldehyde Dehydrogenase, Chain A, domain 2"/>
    <property type="match status" value="1"/>
</dbReference>
<gene>
    <name evidence="9" type="ORF">MBM_07294</name>
</gene>
<dbReference type="KEGG" id="mbe:MBM_07294"/>
<dbReference type="InterPro" id="IPR015590">
    <property type="entry name" value="Aldehyde_DH_dom"/>
</dbReference>
<proteinExistence type="inferred from homology"/>
<feature type="active site" evidence="5">
    <location>
        <position position="314"/>
    </location>
</feature>
<dbReference type="Proteomes" id="UP000006753">
    <property type="component" value="Unassembled WGS sequence"/>
</dbReference>
<dbReference type="InParanoid" id="K1X142"/>
<organism evidence="9 10">
    <name type="scientific">Marssonina brunnea f. sp. multigermtubi (strain MB_m1)</name>
    <name type="common">Marssonina leaf spot fungus</name>
    <dbReference type="NCBI Taxonomy" id="1072389"/>
    <lineage>
        <taxon>Eukaryota</taxon>
        <taxon>Fungi</taxon>
        <taxon>Dikarya</taxon>
        <taxon>Ascomycota</taxon>
        <taxon>Pezizomycotina</taxon>
        <taxon>Leotiomycetes</taxon>
        <taxon>Helotiales</taxon>
        <taxon>Drepanopezizaceae</taxon>
        <taxon>Drepanopeziza</taxon>
    </lineage>
</organism>
<evidence type="ECO:0000256" key="4">
    <source>
        <dbReference type="ARBA" id="ARBA00049194"/>
    </source>
</evidence>
<accession>K1X142</accession>
<keyword evidence="7" id="KW-0472">Membrane</keyword>
<dbReference type="eggNOG" id="KOG2454">
    <property type="taxonomic scope" value="Eukaryota"/>
</dbReference>
<dbReference type="OMA" id="ILMRGTF"/>
<sequence length="606" mass="66138">MEHQSPAKKQGFIIHSTTDDEVWWNLVYCVGGALFFAAIYLYYGLRLFTWFSGEGEEIIKYAVDVPNPPGNGTAHGSTAIQCYAPATGEFLGLVNPATPEGIDRAIEKAQSAQEKWKNTTFPQRRQVLRCLLRFILDNQEDICRVACLDSGKTMIDATLGEILVTVEKLRWTLRHGEKALKPSRRPTNLLMMYKKNTVVYEPLGVVSALVSWNYPFHNLIGPMISAIFSGNGIIVKASENTAWSSAYFSLIVKGALHACGHNSNLVQVVTTWPQTANYLTSHPSISHVTFIGSRPVAKLVAASAAKSLTPVVAELGGKDAAIILDSAEKDVPRIVEILLRGTFQAAGQNCIGIERIIACPLVYDQLVTKLEPRIRALRVGSALDAPKDSQVDVGAMISDASFDRLENLIAAAVKDGARLLAGGHRFNHPVHHSGHYFQPTLLVDVTAEMAIAKEECFGPICVLMKAKNAEEACRIANTPDFGLGASVFGQPGSTIDACIKSLKTGMVAVNDFAVFYAVQLPFGGQRGSGYGRFAGEEGLRGLCNIKSICEDRFFWAGIKTAIPSQIHYPIPDTKKGYEFTRAVVEIGYGVGLWEKIQGLRRMMKNS</sequence>
<keyword evidence="7" id="KW-0812">Transmembrane</keyword>
<dbReference type="CDD" id="cd07098">
    <property type="entry name" value="ALDH_F15-22"/>
    <property type="match status" value="1"/>
</dbReference>
<evidence type="ECO:0000313" key="9">
    <source>
        <dbReference type="EMBL" id="EKD14573.1"/>
    </source>
</evidence>
<evidence type="ECO:0000256" key="1">
    <source>
        <dbReference type="ARBA" id="ARBA00009986"/>
    </source>
</evidence>
<keyword evidence="7" id="KW-1133">Transmembrane helix</keyword>
<dbReference type="FunCoup" id="K1X142">
    <property type="interactions" value="186"/>
</dbReference>
<dbReference type="InterPro" id="IPR016163">
    <property type="entry name" value="Ald_DH_C"/>
</dbReference>
<reference evidence="9 10" key="1">
    <citation type="journal article" date="2012" name="BMC Genomics">
        <title>Sequencing the genome of Marssonina brunnea reveals fungus-poplar co-evolution.</title>
        <authorList>
            <person name="Zhu S."/>
            <person name="Cao Y.-Z."/>
            <person name="Jiang C."/>
            <person name="Tan B.-Y."/>
            <person name="Wang Z."/>
            <person name="Feng S."/>
            <person name="Zhang L."/>
            <person name="Su X.-H."/>
            <person name="Brejova B."/>
            <person name="Vinar T."/>
            <person name="Xu M."/>
            <person name="Wang M.-X."/>
            <person name="Zhang S.-G."/>
            <person name="Huang M.-R."/>
            <person name="Wu R."/>
            <person name="Zhou Y."/>
        </authorList>
    </citation>
    <scope>NUCLEOTIDE SEQUENCE [LARGE SCALE GENOMIC DNA]</scope>
    <source>
        <strain evidence="9 10">MB_m1</strain>
    </source>
</reference>
<dbReference type="GO" id="GO:0007131">
    <property type="term" value="P:reciprocal meiotic recombination"/>
    <property type="evidence" value="ECO:0007669"/>
    <property type="project" value="EnsemblFungi"/>
</dbReference>
<dbReference type="InterPro" id="IPR016161">
    <property type="entry name" value="Ald_DH/histidinol_DH"/>
</dbReference>
<protein>
    <recommendedName>
        <fullName evidence="3">aldehyde dehydrogenase (NAD(+))</fullName>
        <ecNumber evidence="3">1.2.1.3</ecNumber>
    </recommendedName>
</protein>
<evidence type="ECO:0000256" key="5">
    <source>
        <dbReference type="PROSITE-ProRule" id="PRU10007"/>
    </source>
</evidence>
<dbReference type="OrthoDB" id="310895at2759"/>